<keyword evidence="1" id="KW-0539">Nucleus</keyword>
<feature type="domain" description="Myb-like" evidence="3">
    <location>
        <begin position="41"/>
        <end position="97"/>
    </location>
</feature>
<feature type="compositionally biased region" description="Low complexity" evidence="2">
    <location>
        <begin position="16"/>
        <end position="39"/>
    </location>
</feature>
<accession>A0A0L0T874</accession>
<evidence type="ECO:0000313" key="5">
    <source>
        <dbReference type="Proteomes" id="UP000054350"/>
    </source>
</evidence>
<dbReference type="PANTHER" id="PTHR46734:SF1">
    <property type="entry name" value="TELOMERIC REPEAT-BINDING FACTOR 1"/>
    <property type="match status" value="1"/>
</dbReference>
<dbReference type="AlphaFoldDB" id="A0A0L0T874"/>
<dbReference type="eggNOG" id="ENOG502S225">
    <property type="taxonomic scope" value="Eukaryota"/>
</dbReference>
<reference evidence="5" key="2">
    <citation type="submission" date="2009-11" db="EMBL/GenBank/DDBJ databases">
        <title>The Genome Sequence of Allomyces macrogynus strain ATCC 38327.</title>
        <authorList>
            <consortium name="The Broad Institute Genome Sequencing Platform"/>
            <person name="Russ C."/>
            <person name="Cuomo C."/>
            <person name="Shea T."/>
            <person name="Young S.K."/>
            <person name="Zeng Q."/>
            <person name="Koehrsen M."/>
            <person name="Haas B."/>
            <person name="Borodovsky M."/>
            <person name="Guigo R."/>
            <person name="Alvarado L."/>
            <person name="Berlin A."/>
            <person name="Borenstein D."/>
            <person name="Chen Z."/>
            <person name="Engels R."/>
            <person name="Freedman E."/>
            <person name="Gellesch M."/>
            <person name="Goldberg J."/>
            <person name="Griggs A."/>
            <person name="Gujja S."/>
            <person name="Heiman D."/>
            <person name="Hepburn T."/>
            <person name="Howarth C."/>
            <person name="Jen D."/>
            <person name="Larson L."/>
            <person name="Lewis B."/>
            <person name="Mehta T."/>
            <person name="Park D."/>
            <person name="Pearson M."/>
            <person name="Roberts A."/>
            <person name="Saif S."/>
            <person name="Shenoy N."/>
            <person name="Sisk P."/>
            <person name="Stolte C."/>
            <person name="Sykes S."/>
            <person name="Walk T."/>
            <person name="White J."/>
            <person name="Yandava C."/>
            <person name="Burger G."/>
            <person name="Gray M.W."/>
            <person name="Holland P.W.H."/>
            <person name="King N."/>
            <person name="Lang F.B.F."/>
            <person name="Roger A.J."/>
            <person name="Ruiz-Trillo I."/>
            <person name="Lander E."/>
            <person name="Nusbaum C."/>
        </authorList>
    </citation>
    <scope>NUCLEOTIDE SEQUENCE [LARGE SCALE GENOMIC DNA]</scope>
    <source>
        <strain evidence="5">ATCC 38327</strain>
    </source>
</reference>
<dbReference type="PANTHER" id="PTHR46734">
    <property type="entry name" value="TELOMERIC REPEAT-BINDING FACTOR 1 TERF1"/>
    <property type="match status" value="1"/>
</dbReference>
<dbReference type="SUPFAM" id="SSF46689">
    <property type="entry name" value="Homeodomain-like"/>
    <property type="match status" value="1"/>
</dbReference>
<feature type="compositionally biased region" description="Low complexity" evidence="2">
    <location>
        <begin position="597"/>
        <end position="611"/>
    </location>
</feature>
<dbReference type="InterPro" id="IPR052450">
    <property type="entry name" value="TRBD-Containing_Protein"/>
</dbReference>
<dbReference type="STRING" id="578462.A0A0L0T874"/>
<feature type="region of interest" description="Disordered" evidence="2">
    <location>
        <begin position="1"/>
        <end position="45"/>
    </location>
</feature>
<name>A0A0L0T874_ALLM3</name>
<proteinExistence type="predicted"/>
<dbReference type="InterPro" id="IPR001005">
    <property type="entry name" value="SANT/Myb"/>
</dbReference>
<protein>
    <recommendedName>
        <fullName evidence="3">Myb-like domain-containing protein</fullName>
    </recommendedName>
</protein>
<gene>
    <name evidence="4" type="ORF">AMAG_14887</name>
</gene>
<dbReference type="VEuPathDB" id="FungiDB:AMAG_14887"/>
<dbReference type="OrthoDB" id="608866at2759"/>
<dbReference type="InterPro" id="IPR009057">
    <property type="entry name" value="Homeodomain-like_sf"/>
</dbReference>
<feature type="region of interest" description="Disordered" evidence="2">
    <location>
        <begin position="194"/>
        <end position="270"/>
    </location>
</feature>
<evidence type="ECO:0000313" key="4">
    <source>
        <dbReference type="EMBL" id="KNE70764.1"/>
    </source>
</evidence>
<evidence type="ECO:0000256" key="1">
    <source>
        <dbReference type="ARBA" id="ARBA00023242"/>
    </source>
</evidence>
<organism evidence="4 5">
    <name type="scientific">Allomyces macrogynus (strain ATCC 38327)</name>
    <name type="common">Allomyces javanicus var. macrogynus</name>
    <dbReference type="NCBI Taxonomy" id="578462"/>
    <lineage>
        <taxon>Eukaryota</taxon>
        <taxon>Fungi</taxon>
        <taxon>Fungi incertae sedis</taxon>
        <taxon>Blastocladiomycota</taxon>
        <taxon>Blastocladiomycetes</taxon>
        <taxon>Blastocladiales</taxon>
        <taxon>Blastocladiaceae</taxon>
        <taxon>Allomyces</taxon>
    </lineage>
</organism>
<evidence type="ECO:0000256" key="2">
    <source>
        <dbReference type="SAM" id="MobiDB-lite"/>
    </source>
</evidence>
<reference evidence="4 5" key="1">
    <citation type="submission" date="2009-11" db="EMBL/GenBank/DDBJ databases">
        <title>Annotation of Allomyces macrogynus ATCC 38327.</title>
        <authorList>
            <consortium name="The Broad Institute Genome Sequencing Platform"/>
            <person name="Russ C."/>
            <person name="Cuomo C."/>
            <person name="Burger G."/>
            <person name="Gray M.W."/>
            <person name="Holland P.W.H."/>
            <person name="King N."/>
            <person name="Lang F.B.F."/>
            <person name="Roger A.J."/>
            <person name="Ruiz-Trillo I."/>
            <person name="Young S.K."/>
            <person name="Zeng Q."/>
            <person name="Gargeya S."/>
            <person name="Fitzgerald M."/>
            <person name="Haas B."/>
            <person name="Abouelleil A."/>
            <person name="Alvarado L."/>
            <person name="Arachchi H.M."/>
            <person name="Berlin A."/>
            <person name="Chapman S.B."/>
            <person name="Gearin G."/>
            <person name="Goldberg J."/>
            <person name="Griggs A."/>
            <person name="Gujja S."/>
            <person name="Hansen M."/>
            <person name="Heiman D."/>
            <person name="Howarth C."/>
            <person name="Larimer J."/>
            <person name="Lui A."/>
            <person name="MacDonald P.J.P."/>
            <person name="McCowen C."/>
            <person name="Montmayeur A."/>
            <person name="Murphy C."/>
            <person name="Neiman D."/>
            <person name="Pearson M."/>
            <person name="Priest M."/>
            <person name="Roberts A."/>
            <person name="Saif S."/>
            <person name="Shea T."/>
            <person name="Sisk P."/>
            <person name="Stolte C."/>
            <person name="Sykes S."/>
            <person name="Wortman J."/>
            <person name="Nusbaum C."/>
            <person name="Birren B."/>
        </authorList>
    </citation>
    <scope>NUCLEOTIDE SEQUENCE [LARGE SCALE GENOMIC DNA]</scope>
    <source>
        <strain evidence="4 5">ATCC 38327</strain>
    </source>
</reference>
<dbReference type="Proteomes" id="UP000054350">
    <property type="component" value="Unassembled WGS sequence"/>
</dbReference>
<sequence>MAPRTASLAPAPPAPHAQRNPSESAAVSSSSSASSSAQAGKPRRKWMRWTDDEVAALLSGVVKHGVGAWSIILADNEFQFDPRRTCVDLKDKYVRYLTIQWVEKVVLVMQNAPPAVIVTPTHLRVNIPLRLTTGELPTASALKRSREDSPLAAASAPPMATGVAAMPPVMAPIFSKFVGNSPYVGAGSMPGHMSPSIAPETNTPFGTAPPPPPFSNYHEPLAAPPPFSPPVNSHASATALPPFSPTFDSRESVSAPLPFPPSFSPPGGARAPLSAPPPFAPAPFISNGPRFVSVPPPPPPTMRGPISAQYDAGFAPVATMPSAMVPVSIPALLPATLLSTGLQDLPRSPVVSTMTMVHSTPVVTHSHFEPAAQALPESPMDVGDQGSEVEDMDEEVQDEYEQELGPNELPPIPFSGDSLGFGLLDDFLQGMEQWGGTSWSSAAPIAVPASTSQPVPASSQAQSDANIVTQKLLAALSTTPDRAPVPDKDIMIRLAGVDDAAWTPLMTRGLFDHPTAPIETVTSAGTASAGPGTGSDFFNVRHHPHPHVAPTVAPSTRIWRQFGVRRQFGLRAIARDVTRRPACDSLSALTAYRASTPTSPLLSSRSASPTLGNLSPRSMPSGDDHMGVSLGELVDAALHLDPPALASALAVMRDKPFSRPSFMSAARVTATTSSSSGSSWTCVSASSPLSPMPLELPPVAGIGYCGMPAATWAPKWAAGGAAAGDPYSWIKDVDARLRHAGGRPRSKSQGDLS</sequence>
<dbReference type="CDD" id="cd11660">
    <property type="entry name" value="SANT_TRF"/>
    <property type="match status" value="1"/>
</dbReference>
<dbReference type="PROSITE" id="PS50090">
    <property type="entry name" value="MYB_LIKE"/>
    <property type="match status" value="1"/>
</dbReference>
<feature type="region of interest" description="Disordered" evidence="2">
    <location>
        <begin position="597"/>
        <end position="621"/>
    </location>
</feature>
<evidence type="ECO:0000259" key="3">
    <source>
        <dbReference type="PROSITE" id="PS50090"/>
    </source>
</evidence>
<keyword evidence="5" id="KW-1185">Reference proteome</keyword>
<dbReference type="EMBL" id="GG745368">
    <property type="protein sequence ID" value="KNE70764.1"/>
    <property type="molecule type" value="Genomic_DNA"/>
</dbReference>
<dbReference type="Gene3D" id="1.10.246.220">
    <property type="match status" value="1"/>
</dbReference>